<keyword evidence="2" id="KW-0732">Signal</keyword>
<reference evidence="3" key="1">
    <citation type="submission" date="2020-05" db="UniProtKB">
        <authorList>
            <consortium name="EnsemblMetazoa"/>
        </authorList>
    </citation>
    <scope>IDENTIFICATION</scope>
    <source>
        <strain evidence="3">TTRI</strain>
    </source>
</reference>
<feature type="chain" id="PRO_5008399387" evidence="2">
    <location>
        <begin position="22"/>
        <end position="131"/>
    </location>
</feature>
<protein>
    <submittedName>
        <fullName evidence="3">Uncharacterized protein</fullName>
    </submittedName>
</protein>
<feature type="signal peptide" evidence="2">
    <location>
        <begin position="1"/>
        <end position="21"/>
    </location>
</feature>
<accession>A0A1A9VHH8</accession>
<feature type="region of interest" description="Disordered" evidence="1">
    <location>
        <begin position="88"/>
        <end position="131"/>
    </location>
</feature>
<evidence type="ECO:0000256" key="2">
    <source>
        <dbReference type="SAM" id="SignalP"/>
    </source>
</evidence>
<dbReference type="AlphaFoldDB" id="A0A1A9VHH8"/>
<keyword evidence="4" id="KW-1185">Reference proteome</keyword>
<feature type="compositionally biased region" description="Basic and acidic residues" evidence="1">
    <location>
        <begin position="88"/>
        <end position="98"/>
    </location>
</feature>
<evidence type="ECO:0000256" key="1">
    <source>
        <dbReference type="SAM" id="MobiDB-lite"/>
    </source>
</evidence>
<evidence type="ECO:0000313" key="4">
    <source>
        <dbReference type="Proteomes" id="UP000078200"/>
    </source>
</evidence>
<dbReference type="Proteomes" id="UP000078200">
    <property type="component" value="Unassembled WGS sequence"/>
</dbReference>
<dbReference type="VEuPathDB" id="VectorBase:GAUT037553"/>
<feature type="compositionally biased region" description="Low complexity" evidence="1">
    <location>
        <begin position="117"/>
        <end position="131"/>
    </location>
</feature>
<feature type="compositionally biased region" description="Polar residues" evidence="1">
    <location>
        <begin position="100"/>
        <end position="114"/>
    </location>
</feature>
<dbReference type="EnsemblMetazoa" id="GAUT037553-RA">
    <property type="protein sequence ID" value="GAUT037553-PA"/>
    <property type="gene ID" value="GAUT037553"/>
</dbReference>
<sequence>MTTTNIIRFLLFLLTTAPVFTVNTLSLRCYKHLSILEKEAMASRKEMINIVTAINHPNQRGDGGGTSISSAENINWLLMVTMETTNKRTGKEIGKLTDTKVPSSQPAKPSQAKANQHEQQTQQQQQESING</sequence>
<evidence type="ECO:0000313" key="3">
    <source>
        <dbReference type="EnsemblMetazoa" id="GAUT037553-PA"/>
    </source>
</evidence>
<name>A0A1A9VHH8_GLOAU</name>
<organism evidence="3 4">
    <name type="scientific">Glossina austeni</name>
    <name type="common">Savannah tsetse fly</name>
    <dbReference type="NCBI Taxonomy" id="7395"/>
    <lineage>
        <taxon>Eukaryota</taxon>
        <taxon>Metazoa</taxon>
        <taxon>Ecdysozoa</taxon>
        <taxon>Arthropoda</taxon>
        <taxon>Hexapoda</taxon>
        <taxon>Insecta</taxon>
        <taxon>Pterygota</taxon>
        <taxon>Neoptera</taxon>
        <taxon>Endopterygota</taxon>
        <taxon>Diptera</taxon>
        <taxon>Brachycera</taxon>
        <taxon>Muscomorpha</taxon>
        <taxon>Hippoboscoidea</taxon>
        <taxon>Glossinidae</taxon>
        <taxon>Glossina</taxon>
    </lineage>
</organism>
<proteinExistence type="predicted"/>